<accession>T0R1E6</accession>
<dbReference type="RefSeq" id="XP_008606614.1">
    <property type="nucleotide sequence ID" value="XM_008608392.1"/>
</dbReference>
<dbReference type="InParanoid" id="T0R1E6"/>
<evidence type="ECO:0000313" key="2">
    <source>
        <dbReference type="Proteomes" id="UP000030762"/>
    </source>
</evidence>
<dbReference type="OMA" id="CYEARYT"/>
<protein>
    <submittedName>
        <fullName evidence="1">Uncharacterized protein</fullName>
    </submittedName>
</protein>
<dbReference type="AlphaFoldDB" id="T0R1E6"/>
<name>T0R1E6_SAPDV</name>
<keyword evidence="2" id="KW-1185">Reference proteome</keyword>
<evidence type="ECO:0000313" key="1">
    <source>
        <dbReference type="EMBL" id="EQC40140.1"/>
    </source>
</evidence>
<reference evidence="1 2" key="1">
    <citation type="submission" date="2012-04" db="EMBL/GenBank/DDBJ databases">
        <title>The Genome Sequence of Saprolegnia declina VS20.</title>
        <authorList>
            <consortium name="The Broad Institute Genome Sequencing Platform"/>
            <person name="Russ C."/>
            <person name="Nusbaum C."/>
            <person name="Tyler B."/>
            <person name="van West P."/>
            <person name="Dieguez-Uribeondo J."/>
            <person name="de Bruijn I."/>
            <person name="Tripathy S."/>
            <person name="Jiang R."/>
            <person name="Young S.K."/>
            <person name="Zeng Q."/>
            <person name="Gargeya S."/>
            <person name="Fitzgerald M."/>
            <person name="Haas B."/>
            <person name="Abouelleil A."/>
            <person name="Alvarado L."/>
            <person name="Arachchi H.M."/>
            <person name="Berlin A."/>
            <person name="Chapman S.B."/>
            <person name="Goldberg J."/>
            <person name="Griggs A."/>
            <person name="Gujja S."/>
            <person name="Hansen M."/>
            <person name="Howarth C."/>
            <person name="Imamovic A."/>
            <person name="Larimer J."/>
            <person name="McCowen C."/>
            <person name="Montmayeur A."/>
            <person name="Murphy C."/>
            <person name="Neiman D."/>
            <person name="Pearson M."/>
            <person name="Priest M."/>
            <person name="Roberts A."/>
            <person name="Saif S."/>
            <person name="Shea T."/>
            <person name="Sisk P."/>
            <person name="Sykes S."/>
            <person name="Wortman J."/>
            <person name="Nusbaum C."/>
            <person name="Birren B."/>
        </authorList>
    </citation>
    <scope>NUCLEOTIDE SEQUENCE [LARGE SCALE GENOMIC DNA]</scope>
    <source>
        <strain evidence="1 2">VS20</strain>
    </source>
</reference>
<dbReference type="OrthoDB" id="71409at2759"/>
<dbReference type="EMBL" id="JH767137">
    <property type="protein sequence ID" value="EQC40140.1"/>
    <property type="molecule type" value="Genomic_DNA"/>
</dbReference>
<dbReference type="GeneID" id="19943517"/>
<sequence>MVDGDRFVATPHHTRWDAAATLAWVHGQPGYVDAQAARTDTTLLARWFYEAKRMEAQPRKESDAGVSAFCYEARYTCQPHALRDVSPLTTIPVDHRQGLIDESLVFKTMHKGCVVHVVCSRRQSELAIGLDNFSGVETADVASLQHKLVALLDPSQKHPISSLLEWLHARRGSFD</sequence>
<organism evidence="1 2">
    <name type="scientific">Saprolegnia diclina (strain VS20)</name>
    <dbReference type="NCBI Taxonomy" id="1156394"/>
    <lineage>
        <taxon>Eukaryota</taxon>
        <taxon>Sar</taxon>
        <taxon>Stramenopiles</taxon>
        <taxon>Oomycota</taxon>
        <taxon>Saprolegniomycetes</taxon>
        <taxon>Saprolegniales</taxon>
        <taxon>Saprolegniaceae</taxon>
        <taxon>Saprolegnia</taxon>
    </lineage>
</organism>
<dbReference type="Proteomes" id="UP000030762">
    <property type="component" value="Unassembled WGS sequence"/>
</dbReference>
<gene>
    <name evidence="1" type="ORF">SDRG_02790</name>
</gene>
<dbReference type="VEuPathDB" id="FungiDB:SDRG_02790"/>
<proteinExistence type="predicted"/>